<feature type="chain" id="PRO_5032635026" evidence="1">
    <location>
        <begin position="22"/>
        <end position="354"/>
    </location>
</feature>
<evidence type="ECO:0000313" key="2">
    <source>
        <dbReference type="EMBL" id="CAE7337099.1"/>
    </source>
</evidence>
<dbReference type="EMBL" id="CAJNJA010014164">
    <property type="protein sequence ID" value="CAE7337099.1"/>
    <property type="molecule type" value="Genomic_DNA"/>
</dbReference>
<accession>A0A812NYC8</accession>
<protein>
    <submittedName>
        <fullName evidence="2">Clcn7 protein</fullName>
    </submittedName>
</protein>
<keyword evidence="1" id="KW-0732">Signal</keyword>
<keyword evidence="3" id="KW-1185">Reference proteome</keyword>
<dbReference type="OrthoDB" id="10552170at2759"/>
<dbReference type="AlphaFoldDB" id="A0A812NYC8"/>
<dbReference type="Proteomes" id="UP000601435">
    <property type="component" value="Unassembled WGS sequence"/>
</dbReference>
<evidence type="ECO:0000313" key="3">
    <source>
        <dbReference type="Proteomes" id="UP000601435"/>
    </source>
</evidence>
<proteinExistence type="predicted"/>
<comment type="caution">
    <text evidence="2">The sequence shown here is derived from an EMBL/GenBank/DDBJ whole genome shotgun (WGS) entry which is preliminary data.</text>
</comment>
<reference evidence="2" key="1">
    <citation type="submission" date="2021-02" db="EMBL/GenBank/DDBJ databases">
        <authorList>
            <person name="Dougan E. K."/>
            <person name="Rhodes N."/>
            <person name="Thang M."/>
            <person name="Chan C."/>
        </authorList>
    </citation>
    <scope>NUCLEOTIDE SEQUENCE</scope>
</reference>
<organism evidence="2 3">
    <name type="scientific">Symbiodinium necroappetens</name>
    <dbReference type="NCBI Taxonomy" id="1628268"/>
    <lineage>
        <taxon>Eukaryota</taxon>
        <taxon>Sar</taxon>
        <taxon>Alveolata</taxon>
        <taxon>Dinophyceae</taxon>
        <taxon>Suessiales</taxon>
        <taxon>Symbiodiniaceae</taxon>
        <taxon>Symbiodinium</taxon>
    </lineage>
</organism>
<gene>
    <name evidence="2" type="primary">Clcn7</name>
    <name evidence="2" type="ORF">SNEC2469_LOCUS8630</name>
</gene>
<sequence length="354" mass="40181">MDPHLLIVLLCLGLLLLAARAARRILYRACVPRSPALRRTSWRDLCLLRSDRLSDWPVLEAAFEISRLEWLAIHGAPPIAQRPEVRCATRVPPVLVDHSQLCLQDLADVERQNVMWQSFSFFNALFFHGQLQVDDIRFRASVPGSLDAAEGAEAAVRCEFSGDFTSAMLWIEFVWPCCKSWTLMRTVSVLLHEMVHVWHDSSWTRFCAQLGSIDMLLFTHAVSVSFDPACFVIARHGMLVDPTHSEVTNLYLERIKLYLLNAANGIVFLAAMLQQYDVFRGQHYSVLESSKDQELIEGISAGNMLKFYRMLIKDVAKEMLKAVICNNLVGDDNQAIVNVYGTEEKWLVGIKEIL</sequence>
<name>A0A812NYC8_9DINO</name>
<evidence type="ECO:0000256" key="1">
    <source>
        <dbReference type="SAM" id="SignalP"/>
    </source>
</evidence>
<feature type="signal peptide" evidence="1">
    <location>
        <begin position="1"/>
        <end position="21"/>
    </location>
</feature>